<reference evidence="2 3" key="1">
    <citation type="submission" date="2019-02" db="EMBL/GenBank/DDBJ databases">
        <title>Deep-cultivation of Planctomycetes and their phenomic and genomic characterization uncovers novel biology.</title>
        <authorList>
            <person name="Wiegand S."/>
            <person name="Jogler M."/>
            <person name="Boedeker C."/>
            <person name="Pinto D."/>
            <person name="Vollmers J."/>
            <person name="Rivas-Marin E."/>
            <person name="Kohn T."/>
            <person name="Peeters S.H."/>
            <person name="Heuer A."/>
            <person name="Rast P."/>
            <person name="Oberbeckmann S."/>
            <person name="Bunk B."/>
            <person name="Jeske O."/>
            <person name="Meyerdierks A."/>
            <person name="Storesund J.E."/>
            <person name="Kallscheuer N."/>
            <person name="Luecker S."/>
            <person name="Lage O.M."/>
            <person name="Pohl T."/>
            <person name="Merkel B.J."/>
            <person name="Hornburger P."/>
            <person name="Mueller R.-W."/>
            <person name="Bruemmer F."/>
            <person name="Labrenz M."/>
            <person name="Spormann A.M."/>
            <person name="Op Den Camp H."/>
            <person name="Overmann J."/>
            <person name="Amann R."/>
            <person name="Jetten M.S.M."/>
            <person name="Mascher T."/>
            <person name="Medema M.H."/>
            <person name="Devos D.P."/>
            <person name="Kaster A.-K."/>
            <person name="Ovreas L."/>
            <person name="Rohde M."/>
            <person name="Galperin M.Y."/>
            <person name="Jogler C."/>
        </authorList>
    </citation>
    <scope>NUCLEOTIDE SEQUENCE [LARGE SCALE GENOMIC DNA]</scope>
    <source>
        <strain evidence="2 3">KOR42</strain>
    </source>
</reference>
<keyword evidence="1" id="KW-0472">Membrane</keyword>
<evidence type="ECO:0000256" key="1">
    <source>
        <dbReference type="SAM" id="Phobius"/>
    </source>
</evidence>
<dbReference type="EMBL" id="SIHI01000001">
    <property type="protein sequence ID" value="TWT57296.1"/>
    <property type="molecule type" value="Genomic_DNA"/>
</dbReference>
<keyword evidence="3" id="KW-1185">Reference proteome</keyword>
<evidence type="ECO:0000313" key="3">
    <source>
        <dbReference type="Proteomes" id="UP000317243"/>
    </source>
</evidence>
<protein>
    <submittedName>
        <fullName evidence="2">Uncharacterized protein</fullName>
    </submittedName>
</protein>
<dbReference type="OrthoDB" id="2154696at2"/>
<keyword evidence="1" id="KW-0812">Transmembrane</keyword>
<gene>
    <name evidence="2" type="ORF">KOR42_06550</name>
</gene>
<proteinExistence type="predicted"/>
<name>A0A5C5X2W9_9PLAN</name>
<feature type="transmembrane region" description="Helical" evidence="1">
    <location>
        <begin position="71"/>
        <end position="99"/>
    </location>
</feature>
<feature type="transmembrane region" description="Helical" evidence="1">
    <location>
        <begin position="30"/>
        <end position="51"/>
    </location>
</feature>
<dbReference type="RefSeq" id="WP_146507145.1">
    <property type="nucleotide sequence ID" value="NZ_SIHI01000001.1"/>
</dbReference>
<dbReference type="Proteomes" id="UP000317243">
    <property type="component" value="Unassembled WGS sequence"/>
</dbReference>
<dbReference type="AlphaFoldDB" id="A0A5C5X2W9"/>
<feature type="transmembrane region" description="Helical" evidence="1">
    <location>
        <begin position="111"/>
        <end position="133"/>
    </location>
</feature>
<keyword evidence="1" id="KW-1133">Transmembrane helix</keyword>
<comment type="caution">
    <text evidence="2">The sequence shown here is derived from an EMBL/GenBank/DDBJ whole genome shotgun (WGS) entry which is preliminary data.</text>
</comment>
<feature type="transmembrane region" description="Helical" evidence="1">
    <location>
        <begin position="380"/>
        <end position="403"/>
    </location>
</feature>
<sequence>MSEVDVTRENEHVVRTTHVPNLVGDLRVSWGAIFAGVVTVLSVSWLLQLLGTALGVSIADATDLSSMEGGLAVGATLWVLLSWILAFFLGALTAARFAGIIDDTLGMLHGFAMWSVTTILVVVLTAMGVSNLLETGQSIVSSASRGIVSSGESIAQTATAGGDAISIVTQSLSTEFGAQVRKQLTDRAVEIAANSNEQLSEQQIRQAVDSLDERTLRRLVLDLTNDDQEGAAQLLADSTDLSQQDAEALIDGAYTELEEHFGNPDNDQPLSEDLKNQLGQQVDGYVASLDAEGGPEVTAEDVRNAVDRLDDQAIGEIAYALADGDVAGAKRVLVQNSNLSRDQINDLYEGIRTDLEEQAEEFKTRVDSAIETISTYTAQVLWIIFSGSALALAVSLAGGWIGADCTRRFQVRD</sequence>
<evidence type="ECO:0000313" key="2">
    <source>
        <dbReference type="EMBL" id="TWT57296.1"/>
    </source>
</evidence>
<organism evidence="2 3">
    <name type="scientific">Thalassoglobus neptunius</name>
    <dbReference type="NCBI Taxonomy" id="1938619"/>
    <lineage>
        <taxon>Bacteria</taxon>
        <taxon>Pseudomonadati</taxon>
        <taxon>Planctomycetota</taxon>
        <taxon>Planctomycetia</taxon>
        <taxon>Planctomycetales</taxon>
        <taxon>Planctomycetaceae</taxon>
        <taxon>Thalassoglobus</taxon>
    </lineage>
</organism>
<accession>A0A5C5X2W9</accession>